<gene>
    <name evidence="6" type="ORF">CPY51_28480</name>
</gene>
<keyword evidence="3" id="KW-0804">Transcription</keyword>
<evidence type="ECO:0000259" key="5">
    <source>
        <dbReference type="PROSITE" id="PS50110"/>
    </source>
</evidence>
<dbReference type="EMBL" id="PCDP01000068">
    <property type="protein sequence ID" value="PZM08619.1"/>
    <property type="molecule type" value="Genomic_DNA"/>
</dbReference>
<comment type="caution">
    <text evidence="6">The sequence shown here is derived from an EMBL/GenBank/DDBJ whole genome shotgun (WGS) entry which is preliminary data.</text>
</comment>
<evidence type="ECO:0000256" key="2">
    <source>
        <dbReference type="ARBA" id="ARBA00023015"/>
    </source>
</evidence>
<protein>
    <submittedName>
        <fullName evidence="6">Response regulator</fullName>
    </submittedName>
</protein>
<keyword evidence="2" id="KW-0805">Transcription regulation</keyword>
<reference evidence="6 7" key="1">
    <citation type="journal article" date="2018" name="Sci. Rep.">
        <title>Rhizobium tumorigenes sp. nov., a novel plant tumorigenic bacterium isolated from cane gall tumors on thornless blackberry.</title>
        <authorList>
            <person name="Kuzmanovi N."/>
            <person name="Smalla K."/>
            <person name="Gronow S."/>
            <person name="PuBawska J."/>
        </authorList>
    </citation>
    <scope>NUCLEOTIDE SEQUENCE [LARGE SCALE GENOMIC DNA]</scope>
    <source>
        <strain evidence="6 7">CCBAU 85046</strain>
    </source>
</reference>
<feature type="domain" description="Response regulatory" evidence="5">
    <location>
        <begin position="6"/>
        <end position="119"/>
    </location>
</feature>
<dbReference type="GO" id="GO:0000160">
    <property type="term" value="P:phosphorelay signal transduction system"/>
    <property type="evidence" value="ECO:0007669"/>
    <property type="project" value="InterPro"/>
</dbReference>
<evidence type="ECO:0000256" key="1">
    <source>
        <dbReference type="ARBA" id="ARBA00022553"/>
    </source>
</evidence>
<dbReference type="PANTHER" id="PTHR44591">
    <property type="entry name" value="STRESS RESPONSE REGULATOR PROTEIN 1"/>
    <property type="match status" value="1"/>
</dbReference>
<dbReference type="PANTHER" id="PTHR44591:SF3">
    <property type="entry name" value="RESPONSE REGULATORY DOMAIN-CONTAINING PROTEIN"/>
    <property type="match status" value="1"/>
</dbReference>
<dbReference type="SUPFAM" id="SSF52172">
    <property type="entry name" value="CheY-like"/>
    <property type="match status" value="1"/>
</dbReference>
<evidence type="ECO:0000313" key="7">
    <source>
        <dbReference type="Proteomes" id="UP000248925"/>
    </source>
</evidence>
<dbReference type="Proteomes" id="UP000248925">
    <property type="component" value="Unassembled WGS sequence"/>
</dbReference>
<dbReference type="Pfam" id="PF00072">
    <property type="entry name" value="Response_reg"/>
    <property type="match status" value="1"/>
</dbReference>
<sequence>MDHRIAVLVVEDEALIRMAIVDELEDAGFEVFEAEHADAAIAILVANLNIRLMFTDIDMPGGMDGLKLAAAVRGRWPPIKIIVTSGHQTINTSTLPVEGLFLRKPYNTRQVVQFIDEMVAT</sequence>
<keyword evidence="7" id="KW-1185">Reference proteome</keyword>
<name>A0A2W4C4M1_9HYPH</name>
<dbReference type="Gene3D" id="3.40.50.2300">
    <property type="match status" value="1"/>
</dbReference>
<dbReference type="PROSITE" id="PS50110">
    <property type="entry name" value="RESPONSE_REGULATORY"/>
    <property type="match status" value="1"/>
</dbReference>
<dbReference type="InterPro" id="IPR050595">
    <property type="entry name" value="Bact_response_regulator"/>
</dbReference>
<evidence type="ECO:0000256" key="4">
    <source>
        <dbReference type="PROSITE-ProRule" id="PRU00169"/>
    </source>
</evidence>
<evidence type="ECO:0000256" key="3">
    <source>
        <dbReference type="ARBA" id="ARBA00023163"/>
    </source>
</evidence>
<feature type="modified residue" description="4-aspartylphosphate" evidence="4">
    <location>
        <position position="56"/>
    </location>
</feature>
<dbReference type="InterPro" id="IPR011006">
    <property type="entry name" value="CheY-like_superfamily"/>
</dbReference>
<dbReference type="SMART" id="SM00448">
    <property type="entry name" value="REC"/>
    <property type="match status" value="1"/>
</dbReference>
<dbReference type="OrthoDB" id="9784719at2"/>
<proteinExistence type="predicted"/>
<evidence type="ECO:0000313" key="6">
    <source>
        <dbReference type="EMBL" id="PZM08619.1"/>
    </source>
</evidence>
<dbReference type="RefSeq" id="WP_111163598.1">
    <property type="nucleotide sequence ID" value="NZ_PCDP01000068.1"/>
</dbReference>
<organism evidence="6 7">
    <name type="scientific">Rhizobium tubonense</name>
    <dbReference type="NCBI Taxonomy" id="484088"/>
    <lineage>
        <taxon>Bacteria</taxon>
        <taxon>Pseudomonadati</taxon>
        <taxon>Pseudomonadota</taxon>
        <taxon>Alphaproteobacteria</taxon>
        <taxon>Hyphomicrobiales</taxon>
        <taxon>Rhizobiaceae</taxon>
        <taxon>Rhizobium/Agrobacterium group</taxon>
        <taxon>Rhizobium</taxon>
    </lineage>
</organism>
<keyword evidence="1 4" id="KW-0597">Phosphoprotein</keyword>
<dbReference type="AlphaFoldDB" id="A0A2W4C4M1"/>
<dbReference type="InterPro" id="IPR001789">
    <property type="entry name" value="Sig_transdc_resp-reg_receiver"/>
</dbReference>
<accession>A0A2W4C4M1</accession>